<comment type="caution">
    <text evidence="3">The sequence shown here is derived from an EMBL/GenBank/DDBJ whole genome shotgun (WGS) entry which is preliminary data.</text>
</comment>
<proteinExistence type="predicted"/>
<dbReference type="RefSeq" id="WP_190127878.1">
    <property type="nucleotide sequence ID" value="NZ_BNBD01000001.1"/>
</dbReference>
<keyword evidence="2" id="KW-1133">Transmembrane helix</keyword>
<feature type="transmembrane region" description="Helical" evidence="2">
    <location>
        <begin position="12"/>
        <end position="31"/>
    </location>
</feature>
<evidence type="ECO:0000256" key="2">
    <source>
        <dbReference type="SAM" id="Phobius"/>
    </source>
</evidence>
<reference evidence="3" key="1">
    <citation type="journal article" date="2014" name="Int. J. Syst. Evol. Microbiol.">
        <title>Complete genome sequence of Corynebacterium casei LMG S-19264T (=DSM 44701T), isolated from a smear-ripened cheese.</title>
        <authorList>
            <consortium name="US DOE Joint Genome Institute (JGI-PGF)"/>
            <person name="Walter F."/>
            <person name="Albersmeier A."/>
            <person name="Kalinowski J."/>
            <person name="Ruckert C."/>
        </authorList>
    </citation>
    <scope>NUCLEOTIDE SEQUENCE</scope>
    <source>
        <strain evidence="3">JCM 4059</strain>
    </source>
</reference>
<evidence type="ECO:0000313" key="3">
    <source>
        <dbReference type="EMBL" id="GHF28864.1"/>
    </source>
</evidence>
<evidence type="ECO:0000256" key="1">
    <source>
        <dbReference type="SAM" id="MobiDB-lite"/>
    </source>
</evidence>
<sequence>MAADQASVISGWVLPAVVCAPVTWVCLVFRFRGEGRLLGSVRSAALALCVALWTSGMAAVAGGLLLPHASSVPPAALGVVTGWGVGPRGRGEQGGGRAALAVLTLGNSLLLHQLALRLRTDRAEWCERMAQGFPDCWDLDAFAADLRAHLLLRVDVPGRAKGARAAVRREITERHKEVRAAAQKWITLETKVQKACDEQGRAPGREELRQLRRAFGEAEQYLTYLLELAHAHGKRSDAARLRELRARYVPARDGRDGDGDGRGDRDDTSGAAREPENAPPVARG</sequence>
<feature type="region of interest" description="Disordered" evidence="1">
    <location>
        <begin position="249"/>
        <end position="284"/>
    </location>
</feature>
<gene>
    <name evidence="3" type="ORF">GCM10010218_07520</name>
</gene>
<feature type="compositionally biased region" description="Basic and acidic residues" evidence="1">
    <location>
        <begin position="249"/>
        <end position="276"/>
    </location>
</feature>
<dbReference type="AlphaFoldDB" id="A0A919AY21"/>
<dbReference type="Proteomes" id="UP000638313">
    <property type="component" value="Unassembled WGS sequence"/>
</dbReference>
<name>A0A919AY21_9ACTN</name>
<dbReference type="EMBL" id="BNBD01000001">
    <property type="protein sequence ID" value="GHF28864.1"/>
    <property type="molecule type" value="Genomic_DNA"/>
</dbReference>
<protein>
    <submittedName>
        <fullName evidence="3">Uncharacterized protein</fullName>
    </submittedName>
</protein>
<feature type="transmembrane region" description="Helical" evidence="2">
    <location>
        <begin position="43"/>
        <end position="66"/>
    </location>
</feature>
<organism evidence="3 4">
    <name type="scientific">Streptomyces mashuensis</name>
    <dbReference type="NCBI Taxonomy" id="33904"/>
    <lineage>
        <taxon>Bacteria</taxon>
        <taxon>Bacillati</taxon>
        <taxon>Actinomycetota</taxon>
        <taxon>Actinomycetes</taxon>
        <taxon>Kitasatosporales</taxon>
        <taxon>Streptomycetaceae</taxon>
        <taxon>Streptomyces</taxon>
    </lineage>
</organism>
<evidence type="ECO:0000313" key="4">
    <source>
        <dbReference type="Proteomes" id="UP000638313"/>
    </source>
</evidence>
<keyword evidence="4" id="KW-1185">Reference proteome</keyword>
<keyword evidence="2" id="KW-0812">Transmembrane</keyword>
<keyword evidence="2" id="KW-0472">Membrane</keyword>
<accession>A0A919AY21</accession>
<reference evidence="3" key="2">
    <citation type="submission" date="2020-09" db="EMBL/GenBank/DDBJ databases">
        <authorList>
            <person name="Sun Q."/>
            <person name="Ohkuma M."/>
        </authorList>
    </citation>
    <scope>NUCLEOTIDE SEQUENCE</scope>
    <source>
        <strain evidence="3">JCM 4059</strain>
    </source>
</reference>